<dbReference type="SUPFAM" id="SSF55298">
    <property type="entry name" value="YjgF-like"/>
    <property type="match status" value="1"/>
</dbReference>
<dbReference type="InterPro" id="IPR013813">
    <property type="entry name" value="Endoribo_LPSP/chorism_mut-like"/>
</dbReference>
<dbReference type="Gene3D" id="3.30.1330.40">
    <property type="entry name" value="RutC-like"/>
    <property type="match status" value="1"/>
</dbReference>
<sequence length="155" mass="16713">MSQTRKRLESLGFSLPDLNRGNASCEPYSKVANLFFMSGQGARNVDNTLRKGRLGDTYSVEDGYRDAQTIGLQLLATAERAIGDLDKIVRVVKIHGMVNADAAFEDHPKVIDGCSKLFLEVLGERGKHSRTAMGASSLPGGIAVEIEAIFAIDGD</sequence>
<dbReference type="CDD" id="cd02199">
    <property type="entry name" value="YjgF_YER057c_UK114_like_1"/>
    <property type="match status" value="1"/>
</dbReference>
<comment type="caution">
    <text evidence="2">The sequence shown here is derived from an EMBL/GenBank/DDBJ whole genome shotgun (WGS) entry which is preliminary data.</text>
</comment>
<organism evidence="2 3">
    <name type="scientific">Paraburkholderia bengalensis</name>
    <dbReference type="NCBI Taxonomy" id="2747562"/>
    <lineage>
        <taxon>Bacteria</taxon>
        <taxon>Pseudomonadati</taxon>
        <taxon>Pseudomonadota</taxon>
        <taxon>Betaproteobacteria</taxon>
        <taxon>Burkholderiales</taxon>
        <taxon>Burkholderiaceae</taxon>
        <taxon>Paraburkholderia</taxon>
    </lineage>
</organism>
<keyword evidence="3" id="KW-1185">Reference proteome</keyword>
<reference evidence="2 3" key="1">
    <citation type="journal article" date="2022" name="Arch. Microbiol.">
        <title>Paraburkholderia bengalensis sp. nov. isolated from roots of Oryza sativa, IR64.</title>
        <authorList>
            <person name="Nag P."/>
            <person name="Mondal N."/>
            <person name="Sarkar J."/>
            <person name="Das S."/>
        </authorList>
    </citation>
    <scope>NUCLEOTIDE SEQUENCE [LARGE SCALE GENOMIC DNA]</scope>
    <source>
        <strain evidence="2 3">IR64_4_BI</strain>
    </source>
</reference>
<feature type="domain" description="Endoribonuclease L-PSP/chorismate mutase-like" evidence="1">
    <location>
        <begin position="7"/>
        <end position="136"/>
    </location>
</feature>
<dbReference type="PANTHER" id="PTHR43760:SF1">
    <property type="entry name" value="ENDORIBONUCLEASE L-PSP_CHORISMATE MUTASE-LIKE DOMAIN-CONTAINING PROTEIN"/>
    <property type="match status" value="1"/>
</dbReference>
<name>A0ABU8INB1_9BURK</name>
<dbReference type="Pfam" id="PF14588">
    <property type="entry name" value="YjgF_endoribonc"/>
    <property type="match status" value="1"/>
</dbReference>
<proteinExistence type="predicted"/>
<gene>
    <name evidence="2" type="ORF">H3V53_07545</name>
</gene>
<dbReference type="Proteomes" id="UP001386437">
    <property type="component" value="Unassembled WGS sequence"/>
</dbReference>
<accession>A0ABU8INB1</accession>
<dbReference type="PANTHER" id="PTHR43760">
    <property type="entry name" value="ENDORIBONUCLEASE-RELATED"/>
    <property type="match status" value="1"/>
</dbReference>
<protein>
    <submittedName>
        <fullName evidence="2">RidA family protein</fullName>
    </submittedName>
</protein>
<evidence type="ECO:0000313" key="2">
    <source>
        <dbReference type="EMBL" id="MEI5997060.1"/>
    </source>
</evidence>
<dbReference type="EMBL" id="JACFYJ010000008">
    <property type="protein sequence ID" value="MEI5997060.1"/>
    <property type="molecule type" value="Genomic_DNA"/>
</dbReference>
<dbReference type="InterPro" id="IPR035959">
    <property type="entry name" value="RutC-like_sf"/>
</dbReference>
<evidence type="ECO:0000259" key="1">
    <source>
        <dbReference type="Pfam" id="PF14588"/>
    </source>
</evidence>
<evidence type="ECO:0000313" key="3">
    <source>
        <dbReference type="Proteomes" id="UP001386437"/>
    </source>
</evidence>